<dbReference type="InterPro" id="IPR058428">
    <property type="entry name" value="DUF8115"/>
</dbReference>
<name>A0A9Q4C591_9EURY</name>
<protein>
    <recommendedName>
        <fullName evidence="2">DUF8115 domain-containing protein</fullName>
    </recommendedName>
</protein>
<reference evidence="3" key="1">
    <citation type="submission" date="2022-09" db="EMBL/GenBank/DDBJ databases">
        <title>Haloadaptaus new haloarchaeum isolated from saline soil.</title>
        <authorList>
            <person name="Duran-Viseras A."/>
            <person name="Sanchez-Porro C."/>
            <person name="Ventosa A."/>
        </authorList>
    </citation>
    <scope>NUCLEOTIDE SEQUENCE</scope>
    <source>
        <strain evidence="3">F3-133</strain>
    </source>
</reference>
<organism evidence="3 4">
    <name type="scientific">Halorutilus salinus</name>
    <dbReference type="NCBI Taxonomy" id="2487751"/>
    <lineage>
        <taxon>Archaea</taxon>
        <taxon>Methanobacteriati</taxon>
        <taxon>Methanobacteriota</taxon>
        <taxon>Stenosarchaea group</taxon>
        <taxon>Halobacteria</taxon>
        <taxon>Halorutilales</taxon>
        <taxon>Halorutilaceae</taxon>
        <taxon>Halorutilus</taxon>
    </lineage>
</organism>
<accession>A0A9Q4C591</accession>
<feature type="domain" description="DUF8115" evidence="2">
    <location>
        <begin position="49"/>
        <end position="176"/>
    </location>
</feature>
<gene>
    <name evidence="3" type="ORF">EGH25_08045</name>
</gene>
<feature type="compositionally biased region" description="Acidic residues" evidence="1">
    <location>
        <begin position="47"/>
        <end position="66"/>
    </location>
</feature>
<feature type="compositionally biased region" description="Basic and acidic residues" evidence="1">
    <location>
        <begin position="96"/>
        <end position="107"/>
    </location>
</feature>
<evidence type="ECO:0000256" key="1">
    <source>
        <dbReference type="SAM" id="MobiDB-lite"/>
    </source>
</evidence>
<dbReference type="RefSeq" id="WP_266087453.1">
    <property type="nucleotide sequence ID" value="NZ_RKLV01000007.1"/>
</dbReference>
<dbReference type="AlphaFoldDB" id="A0A9Q4C591"/>
<dbReference type="EMBL" id="RKLV01000007">
    <property type="protein sequence ID" value="MCX2819302.1"/>
    <property type="molecule type" value="Genomic_DNA"/>
</dbReference>
<evidence type="ECO:0000313" key="3">
    <source>
        <dbReference type="EMBL" id="MCX2819302.1"/>
    </source>
</evidence>
<feature type="region of interest" description="Disordered" evidence="1">
    <location>
        <begin position="1"/>
        <end position="116"/>
    </location>
</feature>
<comment type="caution">
    <text evidence="3">The sequence shown here is derived from an EMBL/GenBank/DDBJ whole genome shotgun (WGS) entry which is preliminary data.</text>
</comment>
<evidence type="ECO:0000259" key="2">
    <source>
        <dbReference type="Pfam" id="PF26424"/>
    </source>
</evidence>
<feature type="compositionally biased region" description="Acidic residues" evidence="1">
    <location>
        <begin position="1"/>
        <end position="10"/>
    </location>
</feature>
<feature type="compositionally biased region" description="Basic and acidic residues" evidence="1">
    <location>
        <begin position="11"/>
        <end position="22"/>
    </location>
</feature>
<dbReference type="Pfam" id="PF26424">
    <property type="entry name" value="DUF8115"/>
    <property type="match status" value="1"/>
</dbReference>
<evidence type="ECO:0000313" key="4">
    <source>
        <dbReference type="Proteomes" id="UP001149411"/>
    </source>
</evidence>
<keyword evidence="4" id="KW-1185">Reference proteome</keyword>
<sequence length="180" mass="19328">MTDNDEEIDELREQTRGADRISADTNGGSGADGGEEEKKEEEKGEDAGDVEEMKDEQGEEEDDEDTSDGKTETEETPDETDAGGKPTPSDAFAEAFAERSERAKTGVDPRSVSADDPGLSAFLLALQDTGEIEEVGEAVRGAVGAQQPPEYDRDAVVRLALTYALSEEAPEHFDALVERS</sequence>
<dbReference type="Proteomes" id="UP001149411">
    <property type="component" value="Unassembled WGS sequence"/>
</dbReference>
<proteinExistence type="predicted"/>
<feature type="compositionally biased region" description="Basic and acidic residues" evidence="1">
    <location>
        <begin position="36"/>
        <end position="46"/>
    </location>
</feature>